<organism evidence="2">
    <name type="scientific">Oryza nivara</name>
    <name type="common">Indian wild rice</name>
    <name type="synonym">Oryza sativa f. spontanea</name>
    <dbReference type="NCBI Taxonomy" id="4536"/>
    <lineage>
        <taxon>Eukaryota</taxon>
        <taxon>Viridiplantae</taxon>
        <taxon>Streptophyta</taxon>
        <taxon>Embryophyta</taxon>
        <taxon>Tracheophyta</taxon>
        <taxon>Spermatophyta</taxon>
        <taxon>Magnoliopsida</taxon>
        <taxon>Liliopsida</taxon>
        <taxon>Poales</taxon>
        <taxon>Poaceae</taxon>
        <taxon>BOP clade</taxon>
        <taxon>Oryzoideae</taxon>
        <taxon>Oryzeae</taxon>
        <taxon>Oryzinae</taxon>
        <taxon>Oryza</taxon>
    </lineage>
</organism>
<dbReference type="Proteomes" id="UP000006591">
    <property type="component" value="Chromosome 1"/>
</dbReference>
<protein>
    <submittedName>
        <fullName evidence="2">Uncharacterized protein</fullName>
    </submittedName>
</protein>
<dbReference type="Gramene" id="ONIVA01G19380.1">
    <property type="protein sequence ID" value="ONIVA01G19380.1"/>
    <property type="gene ID" value="ONIVA01G19380"/>
</dbReference>
<sequence>MMRRPKFRRDRTLDGKYFRNSILSPPLRPRYSLLPLSNPFLPHPRAAEYRLLPIASASSSFTLTAAALPPPHRLRVVLLLTHRRRVLLLPITRHCPPLPRRSPLSAPPSIPRRSPSPSPLRRLNSRRQIRRRGELGNAVVVRSSSTAPTPVVSSCPPTPAHPPSLDIPASYPNFRQRQRSRTT</sequence>
<evidence type="ECO:0000313" key="2">
    <source>
        <dbReference type="EnsemblPlants" id="ONIVA01G19380.1"/>
    </source>
</evidence>
<proteinExistence type="predicted"/>
<dbReference type="AlphaFoldDB" id="A0A0E0FM63"/>
<evidence type="ECO:0000256" key="1">
    <source>
        <dbReference type="SAM" id="MobiDB-lite"/>
    </source>
</evidence>
<name>A0A0E0FM63_ORYNI</name>
<feature type="compositionally biased region" description="Low complexity" evidence="1">
    <location>
        <begin position="138"/>
        <end position="155"/>
    </location>
</feature>
<reference evidence="2" key="1">
    <citation type="submission" date="2015-04" db="UniProtKB">
        <authorList>
            <consortium name="EnsemblPlants"/>
        </authorList>
    </citation>
    <scope>IDENTIFICATION</scope>
    <source>
        <strain evidence="2">SL10</strain>
    </source>
</reference>
<keyword evidence="3" id="KW-1185">Reference proteome</keyword>
<evidence type="ECO:0000313" key="3">
    <source>
        <dbReference type="Proteomes" id="UP000006591"/>
    </source>
</evidence>
<accession>A0A0E0FM63</accession>
<dbReference type="EnsemblPlants" id="ONIVA01G19380.1">
    <property type="protein sequence ID" value="ONIVA01G19380.1"/>
    <property type="gene ID" value="ONIVA01G19380"/>
</dbReference>
<feature type="region of interest" description="Disordered" evidence="1">
    <location>
        <begin position="97"/>
        <end position="183"/>
    </location>
</feature>
<dbReference type="HOGENOM" id="CLU_1477389_0_0_1"/>
<feature type="compositionally biased region" description="Pro residues" evidence="1">
    <location>
        <begin position="97"/>
        <end position="118"/>
    </location>
</feature>
<reference evidence="2" key="2">
    <citation type="submission" date="2018-04" db="EMBL/GenBank/DDBJ databases">
        <title>OnivRS2 (Oryza nivara Reference Sequence Version 2).</title>
        <authorList>
            <person name="Zhang J."/>
            <person name="Kudrna D."/>
            <person name="Lee S."/>
            <person name="Talag J."/>
            <person name="Rajasekar S."/>
            <person name="Welchert J."/>
            <person name="Hsing Y.-I."/>
            <person name="Wing R.A."/>
        </authorList>
    </citation>
    <scope>NUCLEOTIDE SEQUENCE [LARGE SCALE GENOMIC DNA]</scope>
</reference>